<evidence type="ECO:0000256" key="6">
    <source>
        <dbReference type="RuleBase" id="RU003345"/>
    </source>
</evidence>
<evidence type="ECO:0000313" key="10">
    <source>
        <dbReference type="Proteomes" id="UP000183180"/>
    </source>
</evidence>
<evidence type="ECO:0000256" key="4">
    <source>
        <dbReference type="ARBA" id="ARBA00049194"/>
    </source>
</evidence>
<sequence length="484" mass="49742">MSAIGELETPAGVGAGPAALIEDRVIADGAPIPVINPFTDRAIGTTHEAGGAIVDEAVAAAVAALPSWSRTSAAHRATVLRATADLIDHHGHRIAATVTSEMGMPTALSTATQQVLPASVLRATADAAERFPWEQTVDGAIVRRVAGGVVAAITPWNMPVHQIIAKVAAAFAAGCTVVLKPSEATPFDAALVRRCFLEAGLPAGAFAIVNGTGPETGQALSSHPDITHVSFTGSVRGGKAVAAAAAESLARTTLELGGKSPAVVLPDADLDAVVPRILASGLVNSGQACNATTRLVLPAAHADRIEQLIGDALAELVFGDPTAPETTHGPLASAAHARRVLDHIDLARHDGGRVIAGTGEQLGIGNSRCFVAPIVFGDLDRSASAVREEIFGPVLVVQYYRDVAEAIEVANDSQYGLSAEVWSADRDHAVEVATHLEVGQVKINGVRTRERPTVPFGGVKNSGYGRELGSVGIAEFTEVSAVMA</sequence>
<dbReference type="STRING" id="158898.SAMN04488548_136290"/>
<dbReference type="SUPFAM" id="SSF53720">
    <property type="entry name" value="ALDH-like"/>
    <property type="match status" value="1"/>
</dbReference>
<evidence type="ECO:0000313" key="9">
    <source>
        <dbReference type="EMBL" id="SDU79900.1"/>
    </source>
</evidence>
<dbReference type="InterPro" id="IPR016163">
    <property type="entry name" value="Ald_DH_C"/>
</dbReference>
<feature type="active site" evidence="5">
    <location>
        <position position="255"/>
    </location>
</feature>
<dbReference type="EC" id="1.2.1.3" evidence="3"/>
<gene>
    <name evidence="8" type="ORF">RD149_22760</name>
    <name evidence="9" type="ORF">SAMN04488548_136290</name>
</gene>
<keyword evidence="11" id="KW-1185">Reference proteome</keyword>
<organism evidence="9 10">
    <name type="scientific">Gordonia westfalica</name>
    <dbReference type="NCBI Taxonomy" id="158898"/>
    <lineage>
        <taxon>Bacteria</taxon>
        <taxon>Bacillati</taxon>
        <taxon>Actinomycetota</taxon>
        <taxon>Actinomycetes</taxon>
        <taxon>Mycobacteriales</taxon>
        <taxon>Gordoniaceae</taxon>
        <taxon>Gordonia</taxon>
    </lineage>
</organism>
<dbReference type="PROSITE" id="PS00687">
    <property type="entry name" value="ALDEHYDE_DEHYDR_GLU"/>
    <property type="match status" value="1"/>
</dbReference>
<feature type="domain" description="Aldehyde dehydrogenase" evidence="7">
    <location>
        <begin position="30"/>
        <end position="482"/>
    </location>
</feature>
<evidence type="ECO:0000256" key="2">
    <source>
        <dbReference type="ARBA" id="ARBA00023002"/>
    </source>
</evidence>
<dbReference type="Gene3D" id="3.40.309.10">
    <property type="entry name" value="Aldehyde Dehydrogenase, Chain A, domain 2"/>
    <property type="match status" value="1"/>
</dbReference>
<dbReference type="InterPro" id="IPR016161">
    <property type="entry name" value="Ald_DH/histidinol_DH"/>
</dbReference>
<dbReference type="RefSeq" id="WP_074853603.1">
    <property type="nucleotide sequence ID" value="NZ_FNLM01000036.1"/>
</dbReference>
<evidence type="ECO:0000256" key="3">
    <source>
        <dbReference type="ARBA" id="ARBA00024226"/>
    </source>
</evidence>
<evidence type="ECO:0000313" key="8">
    <source>
        <dbReference type="EMBL" id="MDS1116573.1"/>
    </source>
</evidence>
<dbReference type="InterPro" id="IPR015590">
    <property type="entry name" value="Aldehyde_DH_dom"/>
</dbReference>
<keyword evidence="2 6" id="KW-0560">Oxidoreductase</keyword>
<comment type="similarity">
    <text evidence="1 6">Belongs to the aldehyde dehydrogenase family.</text>
</comment>
<proteinExistence type="inferred from homology"/>
<evidence type="ECO:0000256" key="5">
    <source>
        <dbReference type="PROSITE-ProRule" id="PRU10007"/>
    </source>
</evidence>
<dbReference type="PANTHER" id="PTHR42804:SF1">
    <property type="entry name" value="ALDEHYDE DEHYDROGENASE-RELATED"/>
    <property type="match status" value="1"/>
</dbReference>
<dbReference type="PROSITE" id="PS00070">
    <property type="entry name" value="ALDEHYDE_DEHYDR_CYS"/>
    <property type="match status" value="1"/>
</dbReference>
<evidence type="ECO:0000313" key="11">
    <source>
        <dbReference type="Proteomes" id="UP001265083"/>
    </source>
</evidence>
<dbReference type="PANTHER" id="PTHR42804">
    <property type="entry name" value="ALDEHYDE DEHYDROGENASE"/>
    <property type="match status" value="1"/>
</dbReference>
<dbReference type="Gene3D" id="3.40.605.10">
    <property type="entry name" value="Aldehyde Dehydrogenase, Chain A, domain 1"/>
    <property type="match status" value="1"/>
</dbReference>
<evidence type="ECO:0000259" key="7">
    <source>
        <dbReference type="Pfam" id="PF00171"/>
    </source>
</evidence>
<dbReference type="EMBL" id="FNLM01000036">
    <property type="protein sequence ID" value="SDU79900.1"/>
    <property type="molecule type" value="Genomic_DNA"/>
</dbReference>
<reference evidence="8 11" key="2">
    <citation type="submission" date="2023-08" db="EMBL/GenBank/DDBJ databases">
        <title>Bioegradation of LLDPE and BLDPE plastic by marine bacteria from coast plastic debris.</title>
        <authorList>
            <person name="Rong Z."/>
        </authorList>
    </citation>
    <scope>NUCLEOTIDE SEQUENCE [LARGE SCALE GENOMIC DNA]</scope>
    <source>
        <strain evidence="8 11">Z-2</strain>
    </source>
</reference>
<protein>
    <recommendedName>
        <fullName evidence="3">aldehyde dehydrogenase (NAD(+))</fullName>
        <ecNumber evidence="3">1.2.1.3</ecNumber>
    </recommendedName>
</protein>
<name>A0A1H2LFV2_9ACTN</name>
<reference evidence="9 10" key="1">
    <citation type="submission" date="2016-10" db="EMBL/GenBank/DDBJ databases">
        <authorList>
            <person name="de Groot N.N."/>
        </authorList>
    </citation>
    <scope>NUCLEOTIDE SEQUENCE [LARGE SCALE GENOMIC DNA]</scope>
    <source>
        <strain evidence="9 10">DSM 44215</strain>
    </source>
</reference>
<accession>A0A1H2LFV2</accession>
<evidence type="ECO:0000256" key="1">
    <source>
        <dbReference type="ARBA" id="ARBA00009986"/>
    </source>
</evidence>
<dbReference type="InterPro" id="IPR016162">
    <property type="entry name" value="Ald_DH_N"/>
</dbReference>
<dbReference type="FunFam" id="3.40.605.10:FF:000007">
    <property type="entry name" value="NAD/NADP-dependent betaine aldehyde dehydrogenase"/>
    <property type="match status" value="1"/>
</dbReference>
<dbReference type="InterPro" id="IPR029510">
    <property type="entry name" value="Ald_DH_CS_GLU"/>
</dbReference>
<dbReference type="Proteomes" id="UP000183180">
    <property type="component" value="Unassembled WGS sequence"/>
</dbReference>
<comment type="catalytic activity">
    <reaction evidence="4">
        <text>an aldehyde + NAD(+) + H2O = a carboxylate + NADH + 2 H(+)</text>
        <dbReference type="Rhea" id="RHEA:16185"/>
        <dbReference type="ChEBI" id="CHEBI:15377"/>
        <dbReference type="ChEBI" id="CHEBI:15378"/>
        <dbReference type="ChEBI" id="CHEBI:17478"/>
        <dbReference type="ChEBI" id="CHEBI:29067"/>
        <dbReference type="ChEBI" id="CHEBI:57540"/>
        <dbReference type="ChEBI" id="CHEBI:57945"/>
        <dbReference type="EC" id="1.2.1.3"/>
    </reaction>
</comment>
<dbReference type="Pfam" id="PF00171">
    <property type="entry name" value="Aldedh"/>
    <property type="match status" value="1"/>
</dbReference>
<dbReference type="AlphaFoldDB" id="A0A1H2LFV2"/>
<dbReference type="Proteomes" id="UP001265083">
    <property type="component" value="Unassembled WGS sequence"/>
</dbReference>
<dbReference type="EMBL" id="JAVLUS010000028">
    <property type="protein sequence ID" value="MDS1116573.1"/>
    <property type="molecule type" value="Genomic_DNA"/>
</dbReference>
<dbReference type="InterPro" id="IPR016160">
    <property type="entry name" value="Ald_DH_CS_CYS"/>
</dbReference>
<dbReference type="GO" id="GO:0004029">
    <property type="term" value="F:aldehyde dehydrogenase (NAD+) activity"/>
    <property type="evidence" value="ECO:0007669"/>
    <property type="project" value="UniProtKB-EC"/>
</dbReference>
<dbReference type="OrthoDB" id="6882680at2"/>